<dbReference type="AlphaFoldDB" id="A0A848LDU6"/>
<dbReference type="Proteomes" id="UP000518300">
    <property type="component" value="Unassembled WGS sequence"/>
</dbReference>
<dbReference type="RefSeq" id="WP_169345683.1">
    <property type="nucleotide sequence ID" value="NZ_JABBJJ010000066.1"/>
</dbReference>
<comment type="caution">
    <text evidence="1">The sequence shown here is derived from an EMBL/GenBank/DDBJ whole genome shotgun (WGS) entry which is preliminary data.</text>
</comment>
<reference evidence="1 2" key="1">
    <citation type="submission" date="2020-04" db="EMBL/GenBank/DDBJ databases">
        <title>Draft genome of Pyxidicoccus fallax type strain.</title>
        <authorList>
            <person name="Whitworth D.E."/>
        </authorList>
    </citation>
    <scope>NUCLEOTIDE SEQUENCE [LARGE SCALE GENOMIC DNA]</scope>
    <source>
        <strain evidence="1 2">DSM 14698</strain>
    </source>
</reference>
<accession>A0A848LDU6</accession>
<dbReference type="EMBL" id="JABBJJ010000066">
    <property type="protein sequence ID" value="NMO16392.1"/>
    <property type="molecule type" value="Genomic_DNA"/>
</dbReference>
<gene>
    <name evidence="1" type="ORF">HG543_16240</name>
</gene>
<evidence type="ECO:0000313" key="1">
    <source>
        <dbReference type="EMBL" id="NMO16392.1"/>
    </source>
</evidence>
<sequence length="173" mass="19271">MAPSLFDDAGYQDVPNFERSTQLDAADDRTLRMAYLPVDGALLDSLVRYLRTYVSHAEAGKGTEALVRAHSEALTASGLDSKKAEQGTAILRAFSGRRWAAQKLQDKLRQIEGQTGATVEELREKLREELTKQETATEALARRYGADTLALLRSREPELLDLHTRLTRLLSRG</sequence>
<protein>
    <submittedName>
        <fullName evidence="1">Uncharacterized protein</fullName>
    </submittedName>
</protein>
<organism evidence="1 2">
    <name type="scientific">Pyxidicoccus fallax</name>
    <dbReference type="NCBI Taxonomy" id="394095"/>
    <lineage>
        <taxon>Bacteria</taxon>
        <taxon>Pseudomonadati</taxon>
        <taxon>Myxococcota</taxon>
        <taxon>Myxococcia</taxon>
        <taxon>Myxococcales</taxon>
        <taxon>Cystobacterineae</taxon>
        <taxon>Myxococcaceae</taxon>
        <taxon>Pyxidicoccus</taxon>
    </lineage>
</organism>
<evidence type="ECO:0000313" key="2">
    <source>
        <dbReference type="Proteomes" id="UP000518300"/>
    </source>
</evidence>
<proteinExistence type="predicted"/>
<keyword evidence="2" id="KW-1185">Reference proteome</keyword>
<name>A0A848LDU6_9BACT</name>